<feature type="region of interest" description="Disordered" evidence="1">
    <location>
        <begin position="1"/>
        <end position="26"/>
    </location>
</feature>
<organism evidence="2 3">
    <name type="scientific">Micromonospora peucetia</name>
    <dbReference type="NCBI Taxonomy" id="47871"/>
    <lineage>
        <taxon>Bacteria</taxon>
        <taxon>Bacillati</taxon>
        <taxon>Actinomycetota</taxon>
        <taxon>Actinomycetes</taxon>
        <taxon>Micromonosporales</taxon>
        <taxon>Micromonosporaceae</taxon>
        <taxon>Micromonospora</taxon>
    </lineage>
</organism>
<dbReference type="RefSeq" id="WP_218107502.1">
    <property type="nucleotide sequence ID" value="NZ_CP109071.1"/>
</dbReference>
<evidence type="ECO:0000313" key="3">
    <source>
        <dbReference type="Proteomes" id="UP001334804"/>
    </source>
</evidence>
<sequence length="157" mass="17172">MSSVEGGWRAHPEAIDDRTDLPPVEPGRVVGLGAICDLRPQRPDEADSQSFSVSEFVTLEDGRRVTLHNDRGFTIGWRSTGDPRTDTAPVGETRDSIAQNVLNTVLPDDEDGTEGHPWSWLADLARARGLSVTAQDLRGLPYEVVLTDKVTQWLAPA</sequence>
<protein>
    <submittedName>
        <fullName evidence="2">Uncharacterized protein</fullName>
    </submittedName>
</protein>
<dbReference type="Proteomes" id="UP001334804">
    <property type="component" value="Chromosome"/>
</dbReference>
<name>A0ABZ1EKP4_9ACTN</name>
<dbReference type="EMBL" id="CP109071">
    <property type="protein sequence ID" value="WSA34842.1"/>
    <property type="molecule type" value="Genomic_DNA"/>
</dbReference>
<evidence type="ECO:0000313" key="2">
    <source>
        <dbReference type="EMBL" id="WSA34842.1"/>
    </source>
</evidence>
<evidence type="ECO:0000256" key="1">
    <source>
        <dbReference type="SAM" id="MobiDB-lite"/>
    </source>
</evidence>
<accession>A0ABZ1EKP4</accession>
<feature type="compositionally biased region" description="Basic and acidic residues" evidence="1">
    <location>
        <begin position="8"/>
        <end position="20"/>
    </location>
</feature>
<reference evidence="2 3" key="1">
    <citation type="submission" date="2022-10" db="EMBL/GenBank/DDBJ databases">
        <title>The complete genomes of actinobacterial strains from the NBC collection.</title>
        <authorList>
            <person name="Joergensen T.S."/>
            <person name="Alvarez Arevalo M."/>
            <person name="Sterndorff E.B."/>
            <person name="Faurdal D."/>
            <person name="Vuksanovic O."/>
            <person name="Mourched A.-S."/>
            <person name="Charusanti P."/>
            <person name="Shaw S."/>
            <person name="Blin K."/>
            <person name="Weber T."/>
        </authorList>
    </citation>
    <scope>NUCLEOTIDE SEQUENCE [LARGE SCALE GENOMIC DNA]</scope>
    <source>
        <strain evidence="2 3">NBC 01809</strain>
    </source>
</reference>
<gene>
    <name evidence="2" type="ORF">OIE14_12735</name>
</gene>
<proteinExistence type="predicted"/>
<keyword evidence="3" id="KW-1185">Reference proteome</keyword>